<keyword evidence="5" id="KW-0539">Nucleus</keyword>
<keyword evidence="2" id="KW-0227">DNA damage</keyword>
<evidence type="ECO:0000256" key="3">
    <source>
        <dbReference type="ARBA" id="ARBA00022801"/>
    </source>
</evidence>
<dbReference type="Gene3D" id="3.40.50.1000">
    <property type="entry name" value="HAD superfamily/HAD-like"/>
    <property type="match status" value="1"/>
</dbReference>
<dbReference type="PANTHER" id="PTHR12083:SF9">
    <property type="entry name" value="BIFUNCTIONAL POLYNUCLEOTIDE PHOSPHATASE_KINASE"/>
    <property type="match status" value="1"/>
</dbReference>
<dbReference type="InterPro" id="IPR008984">
    <property type="entry name" value="SMAD_FHA_dom_sf"/>
</dbReference>
<evidence type="ECO:0000259" key="7">
    <source>
        <dbReference type="Pfam" id="PF17913"/>
    </source>
</evidence>
<dbReference type="InterPro" id="IPR036412">
    <property type="entry name" value="HAD-like_sf"/>
</dbReference>
<sequence length="596" mass="67424">MSSTLTKTCYIYSDDKALSTVYLPDKQEVFIGRCVDTKITDPQCSRKQVRLYASYDDDKVFVEQVGTRPSSVNGFKTEQGVRLAVQHGDYIEVLYGKYPYKIEFNPPPTINPIKDNKKRLLIQDTQDEDSDNDTQSSKKAKVISATRVSPRKVKQNTMENYNLAGTSKSDDDDSASLSSVSQGGSWQELDNKHLLVYTSVGCEGRPKIAAYDMDKTLIKTISGASFPKDCNDWQLLYPEVPGKIKKFYEDGYKIVIFSNQGGLSTGKVKVADFKIKIEKVVKKIGVPMQVHLAVGQNKYRKPCTGMWEFLVNKNNDGVPVDKENSFYVGDAAGRPAGGNRKKKDHSLADRLMAENLNLTFYTPEEHFLGQKKAPYNAPAFNPKEASKNTVLFEPSQAKLTSDEQELVLMAGCPGSGKSHFAKTHLRNYEYVNRDTLGNWQKCVAKTDTALEQGKSVVVDNTNPDKATRLRYVELAKKHNVPVRCFVMTLDKEHVKHNNMYRILTDPTHEAISDMIINSFLFVRPQLARSCVRFIKLFLLLCLRVYIRFAGFLPTSYRKNFVAPSEAEGFSEIVHINFVPHFKSEDDRKLYEMYLLG</sequence>
<keyword evidence="3" id="KW-0378">Hydrolase</keyword>
<evidence type="ECO:0000256" key="6">
    <source>
        <dbReference type="SAM" id="MobiDB-lite"/>
    </source>
</evidence>
<dbReference type="SUPFAM" id="SSF52540">
    <property type="entry name" value="P-loop containing nucleoside triphosphate hydrolases"/>
    <property type="match status" value="1"/>
</dbReference>
<comment type="caution">
    <text evidence="8">The sequence shown here is derived from an EMBL/GenBank/DDBJ whole genome shotgun (WGS) entry which is preliminary data.</text>
</comment>
<dbReference type="InterPro" id="IPR006551">
    <property type="entry name" value="Polynucleotide_phosphatase"/>
</dbReference>
<dbReference type="Gene3D" id="3.40.50.300">
    <property type="entry name" value="P-loop containing nucleotide triphosphate hydrolases"/>
    <property type="match status" value="2"/>
</dbReference>
<dbReference type="NCBIfam" id="TIGR01664">
    <property type="entry name" value="DNA-3'-Pase"/>
    <property type="match status" value="1"/>
</dbReference>
<dbReference type="PANTHER" id="PTHR12083">
    <property type="entry name" value="BIFUNCTIONAL POLYNUCLEOTIDE PHOSPHATASE/KINASE"/>
    <property type="match status" value="1"/>
</dbReference>
<evidence type="ECO:0000256" key="5">
    <source>
        <dbReference type="ARBA" id="ARBA00023242"/>
    </source>
</evidence>
<name>A0ABD2W6U0_9HYME</name>
<evidence type="ECO:0000256" key="4">
    <source>
        <dbReference type="ARBA" id="ARBA00023204"/>
    </source>
</evidence>
<dbReference type="Pfam" id="PF13671">
    <property type="entry name" value="AAA_33"/>
    <property type="match status" value="1"/>
</dbReference>
<gene>
    <name evidence="8" type="ORF">TKK_016229</name>
</gene>
<dbReference type="SUPFAM" id="SSF56784">
    <property type="entry name" value="HAD-like"/>
    <property type="match status" value="1"/>
</dbReference>
<proteinExistence type="predicted"/>
<dbReference type="Gene3D" id="2.60.200.20">
    <property type="match status" value="1"/>
</dbReference>
<reference evidence="8 9" key="1">
    <citation type="journal article" date="2024" name="bioRxiv">
        <title>A reference genome for Trichogramma kaykai: A tiny desert-dwelling parasitoid wasp with competing sex-ratio distorters.</title>
        <authorList>
            <person name="Culotta J."/>
            <person name="Lindsey A.R."/>
        </authorList>
    </citation>
    <scope>NUCLEOTIDE SEQUENCE [LARGE SCALE GENOMIC DNA]</scope>
    <source>
        <strain evidence="8 9">KSX58</strain>
    </source>
</reference>
<dbReference type="FunFam" id="3.40.50.1000:FF:000078">
    <property type="entry name" value="Bifunctional polynucleotide phosphatase/kinase"/>
    <property type="match status" value="1"/>
</dbReference>
<keyword evidence="9" id="KW-1185">Reference proteome</keyword>
<comment type="subcellular location">
    <subcellularLocation>
        <location evidence="1">Nucleus</location>
    </subcellularLocation>
</comment>
<dbReference type="InterPro" id="IPR023214">
    <property type="entry name" value="HAD_sf"/>
</dbReference>
<protein>
    <recommendedName>
        <fullName evidence="7">PNK FHA domain-containing protein</fullName>
    </recommendedName>
</protein>
<dbReference type="AlphaFoldDB" id="A0ABD2W6U0"/>
<dbReference type="InterPro" id="IPR006549">
    <property type="entry name" value="HAD-SF_hydro_IIIA"/>
</dbReference>
<dbReference type="FunFam" id="3.40.50.300:FF:000737">
    <property type="entry name" value="Bifunctional polynucleotide phosphatase/kinase"/>
    <property type="match status" value="1"/>
</dbReference>
<organism evidence="8 9">
    <name type="scientific">Trichogramma kaykai</name>
    <dbReference type="NCBI Taxonomy" id="54128"/>
    <lineage>
        <taxon>Eukaryota</taxon>
        <taxon>Metazoa</taxon>
        <taxon>Ecdysozoa</taxon>
        <taxon>Arthropoda</taxon>
        <taxon>Hexapoda</taxon>
        <taxon>Insecta</taxon>
        <taxon>Pterygota</taxon>
        <taxon>Neoptera</taxon>
        <taxon>Endopterygota</taxon>
        <taxon>Hymenoptera</taxon>
        <taxon>Apocrita</taxon>
        <taxon>Proctotrupomorpha</taxon>
        <taxon>Chalcidoidea</taxon>
        <taxon>Trichogrammatidae</taxon>
        <taxon>Trichogramma</taxon>
    </lineage>
</organism>
<dbReference type="GO" id="GO:0016787">
    <property type="term" value="F:hydrolase activity"/>
    <property type="evidence" value="ECO:0007669"/>
    <property type="project" value="UniProtKB-KW"/>
</dbReference>
<feature type="domain" description="PNK FHA" evidence="7">
    <location>
        <begin position="9"/>
        <end position="79"/>
    </location>
</feature>
<dbReference type="InterPro" id="IPR041388">
    <property type="entry name" value="FHA_2"/>
</dbReference>
<dbReference type="Pfam" id="PF08645">
    <property type="entry name" value="PNK3P"/>
    <property type="match status" value="1"/>
</dbReference>
<dbReference type="Proteomes" id="UP001627154">
    <property type="component" value="Unassembled WGS sequence"/>
</dbReference>
<evidence type="ECO:0000313" key="8">
    <source>
        <dbReference type="EMBL" id="KAL3388807.1"/>
    </source>
</evidence>
<dbReference type="InterPro" id="IPR013954">
    <property type="entry name" value="PNK3P"/>
</dbReference>
<dbReference type="SUPFAM" id="SSF49879">
    <property type="entry name" value="SMAD/FHA domain"/>
    <property type="match status" value="1"/>
</dbReference>
<evidence type="ECO:0000313" key="9">
    <source>
        <dbReference type="Proteomes" id="UP001627154"/>
    </source>
</evidence>
<evidence type="ECO:0000256" key="2">
    <source>
        <dbReference type="ARBA" id="ARBA00022763"/>
    </source>
</evidence>
<dbReference type="GO" id="GO:0006281">
    <property type="term" value="P:DNA repair"/>
    <property type="evidence" value="ECO:0007669"/>
    <property type="project" value="UniProtKB-KW"/>
</dbReference>
<feature type="region of interest" description="Disordered" evidence="6">
    <location>
        <begin position="125"/>
        <end position="183"/>
    </location>
</feature>
<dbReference type="NCBIfam" id="TIGR01662">
    <property type="entry name" value="HAD-SF-IIIA"/>
    <property type="match status" value="1"/>
</dbReference>
<feature type="compositionally biased region" description="Polar residues" evidence="6">
    <location>
        <begin position="155"/>
        <end position="164"/>
    </location>
</feature>
<dbReference type="CDD" id="cd01625">
    <property type="entry name" value="HAD_PNP"/>
    <property type="match status" value="1"/>
</dbReference>
<dbReference type="Pfam" id="PF17913">
    <property type="entry name" value="FHA_2"/>
    <property type="match status" value="1"/>
</dbReference>
<evidence type="ECO:0000256" key="1">
    <source>
        <dbReference type="ARBA" id="ARBA00004123"/>
    </source>
</evidence>
<dbReference type="EMBL" id="JBJJXI010000128">
    <property type="protein sequence ID" value="KAL3388807.1"/>
    <property type="molecule type" value="Genomic_DNA"/>
</dbReference>
<dbReference type="InterPro" id="IPR027417">
    <property type="entry name" value="P-loop_NTPase"/>
</dbReference>
<keyword evidence="4" id="KW-0234">DNA repair</keyword>
<accession>A0ABD2W6U0</accession>
<dbReference type="GO" id="GO:0005634">
    <property type="term" value="C:nucleus"/>
    <property type="evidence" value="ECO:0007669"/>
    <property type="project" value="UniProtKB-SubCell"/>
</dbReference>